<feature type="transmembrane region" description="Helical" evidence="6">
    <location>
        <begin position="52"/>
        <end position="70"/>
    </location>
</feature>
<evidence type="ECO:0000259" key="7">
    <source>
        <dbReference type="PROSITE" id="PS50850"/>
    </source>
</evidence>
<dbReference type="EMBL" id="RRZK01000007">
    <property type="protein sequence ID" value="TDB66348.1"/>
    <property type="molecule type" value="Genomic_DNA"/>
</dbReference>
<evidence type="ECO:0000313" key="8">
    <source>
        <dbReference type="EMBL" id="TDB66348.1"/>
    </source>
</evidence>
<feature type="domain" description="Major facilitator superfamily (MFS) profile" evidence="7">
    <location>
        <begin position="16"/>
        <end position="394"/>
    </location>
</feature>
<dbReference type="PROSITE" id="PS50850">
    <property type="entry name" value="MFS"/>
    <property type="match status" value="1"/>
</dbReference>
<dbReference type="PROSITE" id="PS00216">
    <property type="entry name" value="SUGAR_TRANSPORT_1"/>
    <property type="match status" value="1"/>
</dbReference>
<dbReference type="InterPro" id="IPR005829">
    <property type="entry name" value="Sugar_transporter_CS"/>
</dbReference>
<evidence type="ECO:0000256" key="5">
    <source>
        <dbReference type="ARBA" id="ARBA00023136"/>
    </source>
</evidence>
<feature type="transmembrane region" description="Helical" evidence="6">
    <location>
        <begin position="349"/>
        <end position="366"/>
    </location>
</feature>
<feature type="transmembrane region" description="Helical" evidence="6">
    <location>
        <begin position="107"/>
        <end position="127"/>
    </location>
</feature>
<gene>
    <name evidence="8" type="ORF">EIY72_05655</name>
</gene>
<name>A0A1H2PF76_PSEVA</name>
<feature type="transmembrane region" description="Helical" evidence="6">
    <location>
        <begin position="251"/>
        <end position="273"/>
    </location>
</feature>
<dbReference type="PANTHER" id="PTHR43124">
    <property type="entry name" value="PURINE EFFLUX PUMP PBUE"/>
    <property type="match status" value="1"/>
</dbReference>
<feature type="transmembrane region" description="Helical" evidence="6">
    <location>
        <begin position="170"/>
        <end position="189"/>
    </location>
</feature>
<feature type="transmembrane region" description="Helical" evidence="6">
    <location>
        <begin position="139"/>
        <end position="158"/>
    </location>
</feature>
<reference evidence="9" key="1">
    <citation type="journal article" date="2019" name="bioRxiv">
        <title>Bacterially produced spermidine induces plant systemic susceptibility to pathogens.</title>
        <authorList>
            <person name="Melnyk R.A."/>
            <person name="Beskrovnaya P.A."/>
            <person name="Liu Z."/>
            <person name="Song Y."/>
            <person name="Haney C.H."/>
        </authorList>
    </citation>
    <scope>NUCLEOTIDE SEQUENCE [LARGE SCALE GENOMIC DNA]</scope>
    <source>
        <strain evidence="9">Dha-51</strain>
    </source>
</reference>
<dbReference type="Gene3D" id="1.20.1720.10">
    <property type="entry name" value="Multidrug resistance protein D"/>
    <property type="match status" value="1"/>
</dbReference>
<dbReference type="STRING" id="95300.SAMN05216558_5412"/>
<evidence type="ECO:0000256" key="3">
    <source>
        <dbReference type="ARBA" id="ARBA00022692"/>
    </source>
</evidence>
<sequence length="407" mass="43717">MSNEKYAISAKKRRSAVVLLMTMVLLGVFPLDVLLPSVPALANHFQTSPADIAFSISLFAIGISVSQLLIGPLSDAIGRKGLLLAGMAVSIIGSTGCVLSTEYTWFLMFRVVQAVGCGCFVLSQALVQDLFGGPERDRLRILMVTASGIFISVSPFMGSVLQQALDWPGSFYLFIALAVTVFLKAYFFLEDQRPAGASRQNIIHSYRRVCADLSFMGYWLIAAIAFTCHFSFIVVSPLIFMDQLQMSTFEFSLTLLIYGAAYIIGGIAAQVLANRIAPNTQIVVGLSLIFLSGLLMLLLSISLGLSALTVLVPMIICTVGTTIARPIATSKAMDVFPNNAGTSASAGNTLVFIFGGLISALINLSASDLQSTLALAFLLLSTTALGLNAQVNRRPCRSELARDRRQR</sequence>
<evidence type="ECO:0000256" key="6">
    <source>
        <dbReference type="SAM" id="Phobius"/>
    </source>
</evidence>
<keyword evidence="2" id="KW-1003">Cell membrane</keyword>
<dbReference type="Proteomes" id="UP000295254">
    <property type="component" value="Unassembled WGS sequence"/>
</dbReference>
<dbReference type="CDD" id="cd17320">
    <property type="entry name" value="MFS_MdfA_MDR_like"/>
    <property type="match status" value="1"/>
</dbReference>
<feature type="transmembrane region" description="Helical" evidence="6">
    <location>
        <begin position="307"/>
        <end position="328"/>
    </location>
</feature>
<dbReference type="OrthoDB" id="9814303at2"/>
<dbReference type="GO" id="GO:0022857">
    <property type="term" value="F:transmembrane transporter activity"/>
    <property type="evidence" value="ECO:0007669"/>
    <property type="project" value="InterPro"/>
</dbReference>
<feature type="transmembrane region" description="Helical" evidence="6">
    <location>
        <begin position="372"/>
        <end position="389"/>
    </location>
</feature>
<dbReference type="InterPro" id="IPR011701">
    <property type="entry name" value="MFS"/>
</dbReference>
<dbReference type="Pfam" id="PF07690">
    <property type="entry name" value="MFS_1"/>
    <property type="match status" value="1"/>
</dbReference>
<protein>
    <submittedName>
        <fullName evidence="8">MFS transporter</fullName>
    </submittedName>
</protein>
<dbReference type="AlphaFoldDB" id="A0A1H2PF76"/>
<comment type="caution">
    <text evidence="8">The sequence shown here is derived from an EMBL/GenBank/DDBJ whole genome shotgun (WGS) entry which is preliminary data.</text>
</comment>
<keyword evidence="4 6" id="KW-1133">Transmembrane helix</keyword>
<organism evidence="8 9">
    <name type="scientific">Pseudomonas vancouverensis</name>
    <dbReference type="NCBI Taxonomy" id="95300"/>
    <lineage>
        <taxon>Bacteria</taxon>
        <taxon>Pseudomonadati</taxon>
        <taxon>Pseudomonadota</taxon>
        <taxon>Gammaproteobacteria</taxon>
        <taxon>Pseudomonadales</taxon>
        <taxon>Pseudomonadaceae</taxon>
        <taxon>Pseudomonas</taxon>
    </lineage>
</organism>
<dbReference type="GO" id="GO:0005886">
    <property type="term" value="C:plasma membrane"/>
    <property type="evidence" value="ECO:0007669"/>
    <property type="project" value="UniProtKB-SubCell"/>
</dbReference>
<comment type="subcellular location">
    <subcellularLocation>
        <location evidence="1">Cell membrane</location>
        <topology evidence="1">Multi-pass membrane protein</topology>
    </subcellularLocation>
</comment>
<evidence type="ECO:0000256" key="2">
    <source>
        <dbReference type="ARBA" id="ARBA00022475"/>
    </source>
</evidence>
<dbReference type="PANTHER" id="PTHR43124:SF3">
    <property type="entry name" value="CHLORAMPHENICOL EFFLUX PUMP RV0191"/>
    <property type="match status" value="1"/>
</dbReference>
<keyword evidence="3 6" id="KW-0812">Transmembrane</keyword>
<dbReference type="InterPro" id="IPR036259">
    <property type="entry name" value="MFS_trans_sf"/>
</dbReference>
<keyword evidence="9" id="KW-1185">Reference proteome</keyword>
<evidence type="ECO:0000256" key="4">
    <source>
        <dbReference type="ARBA" id="ARBA00022989"/>
    </source>
</evidence>
<dbReference type="InterPro" id="IPR050189">
    <property type="entry name" value="MFS_Efflux_Transporters"/>
</dbReference>
<evidence type="ECO:0000313" key="9">
    <source>
        <dbReference type="Proteomes" id="UP000295254"/>
    </source>
</evidence>
<accession>A0A1H2PF76</accession>
<feature type="transmembrane region" description="Helical" evidence="6">
    <location>
        <begin position="282"/>
        <end position="301"/>
    </location>
</feature>
<keyword evidence="5 6" id="KW-0472">Membrane</keyword>
<proteinExistence type="predicted"/>
<feature type="transmembrane region" description="Helical" evidence="6">
    <location>
        <begin position="217"/>
        <end position="239"/>
    </location>
</feature>
<feature type="transmembrane region" description="Helical" evidence="6">
    <location>
        <begin position="82"/>
        <end position="101"/>
    </location>
</feature>
<dbReference type="SUPFAM" id="SSF103473">
    <property type="entry name" value="MFS general substrate transporter"/>
    <property type="match status" value="1"/>
</dbReference>
<evidence type="ECO:0000256" key="1">
    <source>
        <dbReference type="ARBA" id="ARBA00004651"/>
    </source>
</evidence>
<dbReference type="RefSeq" id="WP_093229032.1">
    <property type="nucleotide sequence ID" value="NZ_LT629803.1"/>
</dbReference>
<dbReference type="InterPro" id="IPR020846">
    <property type="entry name" value="MFS_dom"/>
</dbReference>